<sequence length="142" mass="14842">MANIASSKKDARQSAVRAVRNRAIKSSVKTKVSKFRRAVADGETPEGQDLDNLGLTALSALDRAVAKGVLHRNNAGRRKARLVKRLNALTAEAPAAAARPTRTSSARKAASKPAPSKTRTGKSTPAAKPGAKPATKAPAKKK</sequence>
<protein>
    <recommendedName>
        <fullName evidence="6 7">Small ribosomal subunit protein bS20</fullName>
    </recommendedName>
</protein>
<evidence type="ECO:0000256" key="4">
    <source>
        <dbReference type="ARBA" id="ARBA00022980"/>
    </source>
</evidence>
<dbReference type="AlphaFoldDB" id="A0A934KA80"/>
<dbReference type="GO" id="GO:0006412">
    <property type="term" value="P:translation"/>
    <property type="evidence" value="ECO:0007669"/>
    <property type="project" value="UniProtKB-UniRule"/>
</dbReference>
<name>A0A934KA80_9BACT</name>
<feature type="region of interest" description="Disordered" evidence="8">
    <location>
        <begin position="89"/>
        <end position="142"/>
    </location>
</feature>
<dbReference type="GO" id="GO:0003735">
    <property type="term" value="F:structural constituent of ribosome"/>
    <property type="evidence" value="ECO:0007669"/>
    <property type="project" value="InterPro"/>
</dbReference>
<evidence type="ECO:0000256" key="6">
    <source>
        <dbReference type="ARBA" id="ARBA00035136"/>
    </source>
</evidence>
<dbReference type="SUPFAM" id="SSF46992">
    <property type="entry name" value="Ribosomal protein S20"/>
    <property type="match status" value="1"/>
</dbReference>
<comment type="caution">
    <text evidence="9">The sequence shown here is derived from an EMBL/GenBank/DDBJ whole genome shotgun (WGS) entry which is preliminary data.</text>
</comment>
<proteinExistence type="inferred from homology"/>
<dbReference type="InterPro" id="IPR002583">
    <property type="entry name" value="Ribosomal_bS20"/>
</dbReference>
<dbReference type="GO" id="GO:0015935">
    <property type="term" value="C:small ribosomal subunit"/>
    <property type="evidence" value="ECO:0007669"/>
    <property type="project" value="TreeGrafter"/>
</dbReference>
<evidence type="ECO:0000256" key="8">
    <source>
        <dbReference type="SAM" id="MobiDB-lite"/>
    </source>
</evidence>
<evidence type="ECO:0000313" key="10">
    <source>
        <dbReference type="Proteomes" id="UP000620075"/>
    </source>
</evidence>
<comment type="function">
    <text evidence="7">Binds directly to 16S ribosomal RNA.</text>
</comment>
<gene>
    <name evidence="7 9" type="primary">rpsT</name>
    <name evidence="9" type="ORF">JF888_00450</name>
</gene>
<dbReference type="Proteomes" id="UP000620075">
    <property type="component" value="Unassembled WGS sequence"/>
</dbReference>
<evidence type="ECO:0000256" key="2">
    <source>
        <dbReference type="ARBA" id="ARBA00022730"/>
    </source>
</evidence>
<keyword evidence="2 7" id="KW-0699">rRNA-binding</keyword>
<evidence type="ECO:0000256" key="1">
    <source>
        <dbReference type="ARBA" id="ARBA00007634"/>
    </source>
</evidence>
<dbReference type="GO" id="GO:0070181">
    <property type="term" value="F:small ribosomal subunit rRNA binding"/>
    <property type="evidence" value="ECO:0007669"/>
    <property type="project" value="TreeGrafter"/>
</dbReference>
<evidence type="ECO:0000256" key="5">
    <source>
        <dbReference type="ARBA" id="ARBA00023274"/>
    </source>
</evidence>
<dbReference type="RefSeq" id="WP_338176017.1">
    <property type="nucleotide sequence ID" value="NZ_JAEKNQ010000005.1"/>
</dbReference>
<evidence type="ECO:0000256" key="3">
    <source>
        <dbReference type="ARBA" id="ARBA00022884"/>
    </source>
</evidence>
<dbReference type="InterPro" id="IPR036510">
    <property type="entry name" value="Ribosomal_bS20_sf"/>
</dbReference>
<organism evidence="9 10">
    <name type="scientific">Candidatus Dormiibacter inghamiae</name>
    <dbReference type="NCBI Taxonomy" id="3127013"/>
    <lineage>
        <taxon>Bacteria</taxon>
        <taxon>Bacillati</taxon>
        <taxon>Candidatus Dormiibacterota</taxon>
        <taxon>Candidatus Dormibacteria</taxon>
        <taxon>Candidatus Dormibacterales</taxon>
        <taxon>Candidatus Dormibacteraceae</taxon>
        <taxon>Candidatus Dormiibacter</taxon>
    </lineage>
</organism>
<dbReference type="NCBIfam" id="TIGR00029">
    <property type="entry name" value="S20"/>
    <property type="match status" value="1"/>
</dbReference>
<dbReference type="HAMAP" id="MF_00500">
    <property type="entry name" value="Ribosomal_bS20"/>
    <property type="match status" value="1"/>
</dbReference>
<dbReference type="PANTHER" id="PTHR33398:SF1">
    <property type="entry name" value="SMALL RIBOSOMAL SUBUNIT PROTEIN BS20C"/>
    <property type="match status" value="1"/>
</dbReference>
<evidence type="ECO:0000256" key="7">
    <source>
        <dbReference type="HAMAP-Rule" id="MF_00500"/>
    </source>
</evidence>
<dbReference type="PANTHER" id="PTHR33398">
    <property type="entry name" value="30S RIBOSOMAL PROTEIN S20"/>
    <property type="match status" value="1"/>
</dbReference>
<dbReference type="EMBL" id="JAEKNQ010000005">
    <property type="protein sequence ID" value="MBJ7601664.1"/>
    <property type="molecule type" value="Genomic_DNA"/>
</dbReference>
<accession>A0A934KA80</accession>
<feature type="compositionally biased region" description="Low complexity" evidence="8">
    <location>
        <begin position="90"/>
        <end position="142"/>
    </location>
</feature>
<dbReference type="GO" id="GO:0005829">
    <property type="term" value="C:cytosol"/>
    <property type="evidence" value="ECO:0007669"/>
    <property type="project" value="TreeGrafter"/>
</dbReference>
<evidence type="ECO:0000313" key="9">
    <source>
        <dbReference type="EMBL" id="MBJ7601664.1"/>
    </source>
</evidence>
<comment type="similarity">
    <text evidence="1 7">Belongs to the bacterial ribosomal protein bS20 family.</text>
</comment>
<keyword evidence="3 7" id="KW-0694">RNA-binding</keyword>
<keyword evidence="4 7" id="KW-0689">Ribosomal protein</keyword>
<dbReference type="Pfam" id="PF01649">
    <property type="entry name" value="Ribosomal_S20p"/>
    <property type="match status" value="1"/>
</dbReference>
<reference evidence="9 10" key="1">
    <citation type="submission" date="2020-10" db="EMBL/GenBank/DDBJ databases">
        <title>Ca. Dormibacterota MAGs.</title>
        <authorList>
            <person name="Montgomery K."/>
        </authorList>
    </citation>
    <scope>NUCLEOTIDE SEQUENCE [LARGE SCALE GENOMIC DNA]</scope>
    <source>
        <strain evidence="9">SC8811_S16_3</strain>
    </source>
</reference>
<dbReference type="Gene3D" id="1.20.58.110">
    <property type="entry name" value="Ribosomal protein S20"/>
    <property type="match status" value="1"/>
</dbReference>
<keyword evidence="5 7" id="KW-0687">Ribonucleoprotein</keyword>